<organism evidence="1 2">
    <name type="scientific">Candidatus Magnetobacterium casense</name>
    <dbReference type="NCBI Taxonomy" id="1455061"/>
    <lineage>
        <taxon>Bacteria</taxon>
        <taxon>Pseudomonadati</taxon>
        <taxon>Nitrospirota</taxon>
        <taxon>Thermodesulfovibrionia</taxon>
        <taxon>Thermodesulfovibrionales</taxon>
        <taxon>Candidatus Magnetobacteriaceae</taxon>
        <taxon>Candidatus Magnetobacterium</taxon>
    </lineage>
</organism>
<evidence type="ECO:0000313" key="1">
    <source>
        <dbReference type="EMBL" id="MBV6342161.1"/>
    </source>
</evidence>
<comment type="caution">
    <text evidence="1">The sequence shown here is derived from an EMBL/GenBank/DDBJ whole genome shotgun (WGS) entry which is preliminary data.</text>
</comment>
<protein>
    <recommendedName>
        <fullName evidence="3">HEPN domain-containing protein</fullName>
    </recommendedName>
</protein>
<sequence>MTSIKTQAADHIKQAKRNEEFYQSVKNEYPDWGIIALFYSALHYVDAFLKSKNIDAEDHRERRSRILKTSELKPMYSRYNVLYKYSIDARYNMVIPNITNVEDVYIMFFLPLKNFIEDLLQQ</sequence>
<accession>A0ABS6S034</accession>
<keyword evidence="2" id="KW-1185">Reference proteome</keyword>
<proteinExistence type="predicted"/>
<name>A0ABS6S034_9BACT</name>
<dbReference type="Proteomes" id="UP001196980">
    <property type="component" value="Unassembled WGS sequence"/>
</dbReference>
<gene>
    <name evidence="1" type="ORF">HWQ67_11245</name>
</gene>
<dbReference type="RefSeq" id="WP_218252784.1">
    <property type="nucleotide sequence ID" value="NZ_JABXWD010000204.1"/>
</dbReference>
<evidence type="ECO:0000313" key="2">
    <source>
        <dbReference type="Proteomes" id="UP001196980"/>
    </source>
</evidence>
<reference evidence="1 2" key="1">
    <citation type="journal article" date="2020" name="J Geophys Res Biogeosci">
        <title>Magnetotaxis as an Adaptation to Enable Bacterial Shuttling of Microbial Sulfur and Sulfur Cycling Across Aquatic Oxic#Anoxic Interfaces.</title>
        <authorList>
            <person name="Li J."/>
            <person name="Liu P."/>
            <person name="Wang J."/>
            <person name="Roberts A.P."/>
            <person name="Pan Y."/>
        </authorList>
    </citation>
    <scope>NUCLEOTIDE SEQUENCE [LARGE SCALE GENOMIC DNA]</scope>
    <source>
        <strain evidence="1 2">MYR-1_YQ</strain>
    </source>
</reference>
<dbReference type="EMBL" id="JABXWD010000204">
    <property type="protein sequence ID" value="MBV6342161.1"/>
    <property type="molecule type" value="Genomic_DNA"/>
</dbReference>
<evidence type="ECO:0008006" key="3">
    <source>
        <dbReference type="Google" id="ProtNLM"/>
    </source>
</evidence>